<dbReference type="PANTHER" id="PTHR39344">
    <property type="entry name" value="UPF0182 PROTEIN SLL1060"/>
    <property type="match status" value="1"/>
</dbReference>
<evidence type="ECO:0000256" key="3">
    <source>
        <dbReference type="ARBA" id="ARBA00022989"/>
    </source>
</evidence>
<evidence type="ECO:0000256" key="4">
    <source>
        <dbReference type="ARBA" id="ARBA00023136"/>
    </source>
</evidence>
<accession>A0A1W1H8X8</accession>
<feature type="transmembrane region" description="Helical" evidence="6">
    <location>
        <begin position="273"/>
        <end position="293"/>
    </location>
</feature>
<dbReference type="InterPro" id="IPR005372">
    <property type="entry name" value="UPF0182"/>
</dbReference>
<feature type="transmembrane region" description="Helical" evidence="6">
    <location>
        <begin position="227"/>
        <end position="247"/>
    </location>
</feature>
<feature type="transmembrane region" description="Helical" evidence="6">
    <location>
        <begin position="134"/>
        <end position="151"/>
    </location>
</feature>
<sequence length="925" mass="106891">MLTICFYAKEEVPITEPHTNLRDKDMEKKKRIKKWMPFIIGSILALGLLIAIANFLFVEFFVDMWWFQTQGMTTYYLQRIFYPYLVFIFFTTIFFGAFYVNFRIASRIVGSPDKSVVVEDKPWIKYINYALRDMSLILSLVLALIIAIPIFRNWESALFFIFGSSGNVVDPFFGKKIGFYLFSLPIYHLVQQEVLIALILMLAGIRFVYWYEQITTPIEYRVNPKKALWHTSVLIIFIFLVLCWGFIMERYDLLYETANLPVFKGPGYVEMNVILPFIWLTVISLFLTGIFLVLKINGIVGWKMPIIFFSIFVITFLGKNVETFGDAVRKYVVTPNQIVRDRDYIQASVESTLAAYGLDKVETRDFEMGSDVVFDADDPDILRRLRNIPVWDKEILSGVFEELQGIRTYYSFPSIDVDRYLVGEDYRQVYLGAREINNSKLPEVAQNWINVHLQYTHGQGVAMIPAAQAGDEFMTWFIKDIPPQSKFGLSSTQTNIYYGLEKDKPFAIVPNAVGEIGSPIGDSENIVHYSGKGGVAVNSLWRKFLMATYFKDRDIFFTTKTTNQSKILFRRNIIERIQYITPFLKLDLDPYIVHTPDGLFWIQDAYTTASNYPMALTYEGEEFNYIRNSVKIVVDAYNGDVSYYVADSNDPIINAYRRMFPGMFNSLSEMPESLKQHIRYPRDIFTIQMSIYANYHQTDPERFFRQEDLWMFSKISIGKEFFPATPYYLTLDLLEPGKDEFLLFLPLSPFGRDNLRALMVAGNDLDSYGKIYAYRFPRNRQVYGPAQVHSLVNQDVVISEQFSLWDQKGSELVLGNMIVEPTGGAPLYIQPVYLQEEGPLKIPQIKRLIMSLDDAVVMAPSLEEAAVKLEQELRRKFNRREIQVPVTPPIQIQQKPADEVKVPTPAENEEDDIQEDNSPNAEEAG</sequence>
<keyword evidence="8" id="KW-1185">Reference proteome</keyword>
<feature type="transmembrane region" description="Helical" evidence="6">
    <location>
        <begin position="300"/>
        <end position="318"/>
    </location>
</feature>
<feature type="transmembrane region" description="Helical" evidence="6">
    <location>
        <begin position="35"/>
        <end position="61"/>
    </location>
</feature>
<feature type="transmembrane region" description="Helical" evidence="6">
    <location>
        <begin position="194"/>
        <end position="211"/>
    </location>
</feature>
<evidence type="ECO:0000256" key="5">
    <source>
        <dbReference type="SAM" id="MobiDB-lite"/>
    </source>
</evidence>
<dbReference type="EMBL" id="FWEV01000073">
    <property type="protein sequence ID" value="SLM28950.1"/>
    <property type="molecule type" value="Genomic_DNA"/>
</dbReference>
<name>A0A1W1H8X8_9BACT</name>
<keyword evidence="2 6" id="KW-0812">Transmembrane</keyword>
<reference evidence="7 8" key="1">
    <citation type="submission" date="2017-03" db="EMBL/GenBank/DDBJ databases">
        <authorList>
            <person name="Afonso C.L."/>
            <person name="Miller P.J."/>
            <person name="Scott M.A."/>
            <person name="Spackman E."/>
            <person name="Goraichik I."/>
            <person name="Dimitrov K.M."/>
            <person name="Suarez D.L."/>
            <person name="Swayne D.E."/>
        </authorList>
    </citation>
    <scope>NUCLEOTIDE SEQUENCE [LARGE SCALE GENOMIC DNA]</scope>
    <source>
        <strain evidence="7">PRJEB14757</strain>
    </source>
</reference>
<dbReference type="OrthoDB" id="9763654at2"/>
<evidence type="ECO:0000256" key="2">
    <source>
        <dbReference type="ARBA" id="ARBA00022692"/>
    </source>
</evidence>
<organism evidence="7 8">
    <name type="scientific">Desulfamplus magnetovallimortis</name>
    <dbReference type="NCBI Taxonomy" id="1246637"/>
    <lineage>
        <taxon>Bacteria</taxon>
        <taxon>Pseudomonadati</taxon>
        <taxon>Thermodesulfobacteriota</taxon>
        <taxon>Desulfobacteria</taxon>
        <taxon>Desulfobacterales</taxon>
        <taxon>Desulfobacteraceae</taxon>
        <taxon>Desulfamplus</taxon>
    </lineage>
</organism>
<dbReference type="STRING" id="1246637.MTBBW1_1640005"/>
<proteinExistence type="predicted"/>
<keyword evidence="1" id="KW-1003">Cell membrane</keyword>
<evidence type="ECO:0000256" key="6">
    <source>
        <dbReference type="SAM" id="Phobius"/>
    </source>
</evidence>
<dbReference type="GO" id="GO:0005576">
    <property type="term" value="C:extracellular region"/>
    <property type="evidence" value="ECO:0007669"/>
    <property type="project" value="TreeGrafter"/>
</dbReference>
<keyword evidence="3 6" id="KW-1133">Transmembrane helix</keyword>
<evidence type="ECO:0000313" key="7">
    <source>
        <dbReference type="EMBL" id="SLM28950.1"/>
    </source>
</evidence>
<keyword evidence="4 6" id="KW-0472">Membrane</keyword>
<dbReference type="Proteomes" id="UP000191931">
    <property type="component" value="Unassembled WGS sequence"/>
</dbReference>
<feature type="compositionally biased region" description="Polar residues" evidence="5">
    <location>
        <begin position="916"/>
        <end position="925"/>
    </location>
</feature>
<dbReference type="PANTHER" id="PTHR39344:SF1">
    <property type="entry name" value="UPF0182 PROTEIN SLL1060"/>
    <property type="match status" value="1"/>
</dbReference>
<dbReference type="Pfam" id="PF03699">
    <property type="entry name" value="UPF0182"/>
    <property type="match status" value="1"/>
</dbReference>
<feature type="region of interest" description="Disordered" evidence="5">
    <location>
        <begin position="887"/>
        <end position="925"/>
    </location>
</feature>
<evidence type="ECO:0000313" key="8">
    <source>
        <dbReference type="Proteomes" id="UP000191931"/>
    </source>
</evidence>
<dbReference type="AlphaFoldDB" id="A0A1W1H8X8"/>
<feature type="transmembrane region" description="Helical" evidence="6">
    <location>
        <begin position="81"/>
        <end position="102"/>
    </location>
</feature>
<protein>
    <submittedName>
        <fullName evidence="7">Uncharacterized protein</fullName>
    </submittedName>
</protein>
<evidence type="ECO:0000256" key="1">
    <source>
        <dbReference type="ARBA" id="ARBA00022475"/>
    </source>
</evidence>
<dbReference type="GO" id="GO:0016020">
    <property type="term" value="C:membrane"/>
    <property type="evidence" value="ECO:0007669"/>
    <property type="project" value="InterPro"/>
</dbReference>
<gene>
    <name evidence="7" type="ORF">MTBBW1_1640005</name>
</gene>